<comment type="similarity">
    <text evidence="4">Belongs to the peptidase M20A family.</text>
</comment>
<keyword evidence="7" id="KW-0028">Amino-acid biosynthesis</keyword>
<dbReference type="eggNOG" id="COG0624">
    <property type="taxonomic scope" value="Bacteria"/>
</dbReference>
<organism evidence="16 17">
    <name type="scientific">Agrilactobacillus composti DSM 18527 = JCM 14202</name>
    <dbReference type="NCBI Taxonomy" id="1423734"/>
    <lineage>
        <taxon>Bacteria</taxon>
        <taxon>Bacillati</taxon>
        <taxon>Bacillota</taxon>
        <taxon>Bacilli</taxon>
        <taxon>Lactobacillales</taxon>
        <taxon>Lactobacillaceae</taxon>
        <taxon>Agrilactobacillus</taxon>
    </lineage>
</organism>
<evidence type="ECO:0000256" key="10">
    <source>
        <dbReference type="ARBA" id="ARBA00022833"/>
    </source>
</evidence>
<reference evidence="16 17" key="1">
    <citation type="journal article" date="2015" name="Genome Announc.">
        <title>Expanding the biotechnology potential of lactobacilli through comparative genomics of 213 strains and associated genera.</title>
        <authorList>
            <person name="Sun Z."/>
            <person name="Harris H.M."/>
            <person name="McCann A."/>
            <person name="Guo C."/>
            <person name="Argimon S."/>
            <person name="Zhang W."/>
            <person name="Yang X."/>
            <person name="Jeffery I.B."/>
            <person name="Cooney J.C."/>
            <person name="Kagawa T.F."/>
            <person name="Liu W."/>
            <person name="Song Y."/>
            <person name="Salvetti E."/>
            <person name="Wrobel A."/>
            <person name="Rasinkangas P."/>
            <person name="Parkhill J."/>
            <person name="Rea M.C."/>
            <person name="O'Sullivan O."/>
            <person name="Ritari J."/>
            <person name="Douillard F.P."/>
            <person name="Paul Ross R."/>
            <person name="Yang R."/>
            <person name="Briner A.E."/>
            <person name="Felis G.E."/>
            <person name="de Vos W.M."/>
            <person name="Barrangou R."/>
            <person name="Klaenhammer T.R."/>
            <person name="Caufield P.W."/>
            <person name="Cui Y."/>
            <person name="Zhang H."/>
            <person name="O'Toole P.W."/>
        </authorList>
    </citation>
    <scope>NUCLEOTIDE SEQUENCE [LARGE SCALE GENOMIC DNA]</scope>
    <source>
        <strain evidence="16 17">DSM 18527</strain>
    </source>
</reference>
<sequence>MTQLNEAARLKILSDLVAIPSVNGSEQLVAEYLENLLAQYGIESEVVQFSEKRANLVAEIGSGRPVLGISGHLDVVSPGDAKAWLSGDPFTLTEKDGRLYGRGSEDMKSGLAAMAIALIEIKAAKTLKQGTLRFLATVGEEVGEPGAEQLQAQGYFEDVDALIIGEPTGYNIVYAHKGPVNITLTSHGEAAHSSTPEAGYNALNPLFVVLNQANTFFDNLQVENETLGKVIFNPTVFHGGDQVNTIPGLATAEVNVRTIPEFDNHAVVQALQTIIDQENAKGADITLDVTMNLAPVAGAKDSRLVDLATTIGQDYSTQQIDATAKSYGTDASKFLIDKADGFPVIIFGPGNDTAHKVNEYVDKQMYFDFVDLYQRLFSTYLNEAKVPSVSKAKAKP</sequence>
<evidence type="ECO:0000256" key="3">
    <source>
        <dbReference type="ARBA" id="ARBA00005130"/>
    </source>
</evidence>
<dbReference type="NCBIfam" id="NF006365">
    <property type="entry name" value="PRK08588.1"/>
    <property type="match status" value="1"/>
</dbReference>
<dbReference type="EC" id="3.5.1.18" evidence="5"/>
<keyword evidence="11" id="KW-0220">Diaminopimelate biosynthesis</keyword>
<dbReference type="GO" id="GO:0019877">
    <property type="term" value="P:diaminopimelate biosynthetic process"/>
    <property type="evidence" value="ECO:0007669"/>
    <property type="project" value="UniProtKB-KW"/>
</dbReference>
<evidence type="ECO:0000259" key="15">
    <source>
        <dbReference type="Pfam" id="PF07687"/>
    </source>
</evidence>
<dbReference type="InterPro" id="IPR001261">
    <property type="entry name" value="ArgE/DapE_CS"/>
</dbReference>
<keyword evidence="12" id="KW-0457">Lysine biosynthesis</keyword>
<dbReference type="EMBL" id="AZGA01000087">
    <property type="protein sequence ID" value="KRM30775.1"/>
    <property type="molecule type" value="Genomic_DNA"/>
</dbReference>
<dbReference type="PROSITE" id="PS00758">
    <property type="entry name" value="ARGE_DAPE_CPG2_1"/>
    <property type="match status" value="1"/>
</dbReference>
<evidence type="ECO:0000256" key="9">
    <source>
        <dbReference type="ARBA" id="ARBA00022801"/>
    </source>
</evidence>
<dbReference type="Pfam" id="PF07687">
    <property type="entry name" value="M20_dimer"/>
    <property type="match status" value="1"/>
</dbReference>
<evidence type="ECO:0000256" key="2">
    <source>
        <dbReference type="ARBA" id="ARBA00001947"/>
    </source>
</evidence>
<keyword evidence="13" id="KW-0170">Cobalt</keyword>
<evidence type="ECO:0000256" key="14">
    <source>
        <dbReference type="ARBA" id="ARBA00051301"/>
    </source>
</evidence>
<evidence type="ECO:0000256" key="4">
    <source>
        <dbReference type="ARBA" id="ARBA00006247"/>
    </source>
</evidence>
<dbReference type="GO" id="GO:0009014">
    <property type="term" value="F:succinyl-diaminopimelate desuccinylase activity"/>
    <property type="evidence" value="ECO:0007669"/>
    <property type="project" value="UniProtKB-EC"/>
</dbReference>
<evidence type="ECO:0000256" key="13">
    <source>
        <dbReference type="ARBA" id="ARBA00023285"/>
    </source>
</evidence>
<dbReference type="GO" id="GO:0046872">
    <property type="term" value="F:metal ion binding"/>
    <property type="evidence" value="ECO:0007669"/>
    <property type="project" value="UniProtKB-KW"/>
</dbReference>
<protein>
    <recommendedName>
        <fullName evidence="6">Probable succinyl-diaminopimelate desuccinylase</fullName>
        <ecNumber evidence="5">3.5.1.18</ecNumber>
    </recommendedName>
</protein>
<keyword evidence="10" id="KW-0862">Zinc</keyword>
<dbReference type="SUPFAM" id="SSF53187">
    <property type="entry name" value="Zn-dependent exopeptidases"/>
    <property type="match status" value="1"/>
</dbReference>
<comment type="catalytic activity">
    <reaction evidence="14">
        <text>N-succinyl-(2S,6S)-2,6-diaminopimelate + H2O = (2S,6S)-2,6-diaminopimelate + succinate</text>
        <dbReference type="Rhea" id="RHEA:22608"/>
        <dbReference type="ChEBI" id="CHEBI:15377"/>
        <dbReference type="ChEBI" id="CHEBI:30031"/>
        <dbReference type="ChEBI" id="CHEBI:57609"/>
        <dbReference type="ChEBI" id="CHEBI:58087"/>
        <dbReference type="EC" id="3.5.1.18"/>
    </reaction>
</comment>
<accession>A0A0R1XKM8</accession>
<evidence type="ECO:0000256" key="1">
    <source>
        <dbReference type="ARBA" id="ARBA00001941"/>
    </source>
</evidence>
<evidence type="ECO:0000256" key="5">
    <source>
        <dbReference type="ARBA" id="ARBA00011921"/>
    </source>
</evidence>
<evidence type="ECO:0000256" key="11">
    <source>
        <dbReference type="ARBA" id="ARBA00022915"/>
    </source>
</evidence>
<dbReference type="GO" id="GO:0009089">
    <property type="term" value="P:lysine biosynthetic process via diaminopimelate"/>
    <property type="evidence" value="ECO:0007669"/>
    <property type="project" value="UniProtKB-UniPathway"/>
</dbReference>
<dbReference type="SUPFAM" id="SSF55031">
    <property type="entry name" value="Bacterial exopeptidase dimerisation domain"/>
    <property type="match status" value="1"/>
</dbReference>
<dbReference type="InterPro" id="IPR011650">
    <property type="entry name" value="Peptidase_M20_dimer"/>
</dbReference>
<comment type="cofactor">
    <cofactor evidence="2">
        <name>Zn(2+)</name>
        <dbReference type="ChEBI" id="CHEBI:29105"/>
    </cofactor>
</comment>
<dbReference type="RefSeq" id="WP_057002925.1">
    <property type="nucleotide sequence ID" value="NZ_AZGA01000087.1"/>
</dbReference>
<dbReference type="InterPro" id="IPR010182">
    <property type="entry name" value="ArgE/DapE"/>
</dbReference>
<keyword evidence="17" id="KW-1185">Reference proteome</keyword>
<evidence type="ECO:0000313" key="16">
    <source>
        <dbReference type="EMBL" id="KRM30775.1"/>
    </source>
</evidence>
<keyword evidence="9" id="KW-0378">Hydrolase</keyword>
<feature type="domain" description="Peptidase M20 dimerisation" evidence="15">
    <location>
        <begin position="174"/>
        <end position="282"/>
    </location>
</feature>
<dbReference type="Pfam" id="PF01546">
    <property type="entry name" value="Peptidase_M20"/>
    <property type="match status" value="1"/>
</dbReference>
<gene>
    <name evidence="16" type="ORF">FC83_GL001333</name>
</gene>
<dbReference type="UniPathway" id="UPA00034">
    <property type="reaction ID" value="UER00021"/>
</dbReference>
<evidence type="ECO:0000256" key="8">
    <source>
        <dbReference type="ARBA" id="ARBA00022723"/>
    </source>
</evidence>
<dbReference type="InterPro" id="IPR036264">
    <property type="entry name" value="Bact_exopeptidase_dim_dom"/>
</dbReference>
<keyword evidence="8" id="KW-0479">Metal-binding</keyword>
<dbReference type="AlphaFoldDB" id="A0A0R1XKM8"/>
<dbReference type="NCBIfam" id="TIGR01910">
    <property type="entry name" value="DapE-ArgE"/>
    <property type="match status" value="1"/>
</dbReference>
<dbReference type="PANTHER" id="PTHR43808">
    <property type="entry name" value="ACETYLORNITHINE DEACETYLASE"/>
    <property type="match status" value="1"/>
</dbReference>
<dbReference type="InterPro" id="IPR050072">
    <property type="entry name" value="Peptidase_M20A"/>
</dbReference>
<evidence type="ECO:0000313" key="17">
    <source>
        <dbReference type="Proteomes" id="UP000051236"/>
    </source>
</evidence>
<evidence type="ECO:0000256" key="12">
    <source>
        <dbReference type="ARBA" id="ARBA00023154"/>
    </source>
</evidence>
<evidence type="ECO:0000256" key="7">
    <source>
        <dbReference type="ARBA" id="ARBA00022605"/>
    </source>
</evidence>
<dbReference type="Gene3D" id="3.40.630.10">
    <property type="entry name" value="Zn peptidases"/>
    <property type="match status" value="1"/>
</dbReference>
<dbReference type="Proteomes" id="UP000051236">
    <property type="component" value="Unassembled WGS sequence"/>
</dbReference>
<comment type="caution">
    <text evidence="16">The sequence shown here is derived from an EMBL/GenBank/DDBJ whole genome shotgun (WGS) entry which is preliminary data.</text>
</comment>
<dbReference type="PANTHER" id="PTHR43808:SF8">
    <property type="entry name" value="PEPTIDASE M20 DIMERISATION DOMAIN-CONTAINING PROTEIN"/>
    <property type="match status" value="1"/>
</dbReference>
<dbReference type="InterPro" id="IPR002933">
    <property type="entry name" value="Peptidase_M20"/>
</dbReference>
<dbReference type="Gene3D" id="3.30.70.360">
    <property type="match status" value="1"/>
</dbReference>
<name>A0A0R1XKM8_9LACO</name>
<comment type="pathway">
    <text evidence="3">Amino-acid biosynthesis; L-lysine biosynthesis via DAP pathway; LL-2,6-diaminopimelate from (S)-tetrahydrodipicolinate (succinylase route): step 3/3.</text>
</comment>
<evidence type="ECO:0000256" key="6">
    <source>
        <dbReference type="ARBA" id="ARBA00016853"/>
    </source>
</evidence>
<comment type="cofactor">
    <cofactor evidence="1">
        <name>Co(2+)</name>
        <dbReference type="ChEBI" id="CHEBI:48828"/>
    </cofactor>
</comment>
<dbReference type="CDD" id="cd08659">
    <property type="entry name" value="M20_ArgE_DapE-like"/>
    <property type="match status" value="1"/>
</dbReference>
<proteinExistence type="inferred from homology"/>
<dbReference type="PATRIC" id="fig|1423734.3.peg.1348"/>
<dbReference type="STRING" id="1423734.FC83_GL001333"/>